<gene>
    <name evidence="2" type="ORF">Lspi_1085</name>
</gene>
<dbReference type="RefSeq" id="WP_058483027.1">
    <property type="nucleotide sequence ID" value="NZ_CAAAII010000019.1"/>
</dbReference>
<dbReference type="Proteomes" id="UP000054877">
    <property type="component" value="Unassembled WGS sequence"/>
</dbReference>
<feature type="region of interest" description="Disordered" evidence="1">
    <location>
        <begin position="97"/>
        <end position="131"/>
    </location>
</feature>
<dbReference type="AlphaFoldDB" id="A0A0W0Z6D6"/>
<name>A0A0W0Z6D6_LEGSP</name>
<sequence>MQEKNEASGMLNRAAFFANGASIDHGNHIHKFLMHDDHAHALTIVEDEVLVSVEDKKMSKEEAFTVYTALMNPIEDAMMLSMALLLMNALVELDASNESEYSSSSSESESESESEDEDLNLDALFNPRASF</sequence>
<evidence type="ECO:0000313" key="3">
    <source>
        <dbReference type="Proteomes" id="UP000054877"/>
    </source>
</evidence>
<dbReference type="PATRIC" id="fig|452.5.peg.1194"/>
<accession>A0A0W0Z6D6</accession>
<evidence type="ECO:0000313" key="2">
    <source>
        <dbReference type="EMBL" id="KTD64278.1"/>
    </source>
</evidence>
<feature type="compositionally biased region" description="Acidic residues" evidence="1">
    <location>
        <begin position="108"/>
        <end position="120"/>
    </location>
</feature>
<evidence type="ECO:0000256" key="1">
    <source>
        <dbReference type="SAM" id="MobiDB-lite"/>
    </source>
</evidence>
<protein>
    <submittedName>
        <fullName evidence="2">Uncharacterized protein</fullName>
    </submittedName>
</protein>
<organism evidence="2 3">
    <name type="scientific">Legionella spiritensis</name>
    <dbReference type="NCBI Taxonomy" id="452"/>
    <lineage>
        <taxon>Bacteria</taxon>
        <taxon>Pseudomonadati</taxon>
        <taxon>Pseudomonadota</taxon>
        <taxon>Gammaproteobacteria</taxon>
        <taxon>Legionellales</taxon>
        <taxon>Legionellaceae</taxon>
        <taxon>Legionella</taxon>
    </lineage>
</organism>
<dbReference type="EMBL" id="LNYX01000013">
    <property type="protein sequence ID" value="KTD64278.1"/>
    <property type="molecule type" value="Genomic_DNA"/>
</dbReference>
<dbReference type="OrthoDB" id="5656847at2"/>
<proteinExistence type="predicted"/>
<keyword evidence="3" id="KW-1185">Reference proteome</keyword>
<comment type="caution">
    <text evidence="2">The sequence shown here is derived from an EMBL/GenBank/DDBJ whole genome shotgun (WGS) entry which is preliminary data.</text>
</comment>
<reference evidence="2 3" key="1">
    <citation type="submission" date="2015-11" db="EMBL/GenBank/DDBJ databases">
        <title>Genomic analysis of 38 Legionella species identifies large and diverse effector repertoires.</title>
        <authorList>
            <person name="Burstein D."/>
            <person name="Amaro F."/>
            <person name="Zusman T."/>
            <person name="Lifshitz Z."/>
            <person name="Cohen O."/>
            <person name="Gilbert J.A."/>
            <person name="Pupko T."/>
            <person name="Shuman H.A."/>
            <person name="Segal G."/>
        </authorList>
    </citation>
    <scope>NUCLEOTIDE SEQUENCE [LARGE SCALE GENOMIC DNA]</scope>
    <source>
        <strain evidence="2 3">Mt.St.Helens-9</strain>
    </source>
</reference>
<feature type="compositionally biased region" description="Low complexity" evidence="1">
    <location>
        <begin position="97"/>
        <end position="107"/>
    </location>
</feature>